<dbReference type="Pfam" id="PF01261">
    <property type="entry name" value="AP_endonuc_2"/>
    <property type="match status" value="1"/>
</dbReference>
<feature type="domain" description="Xylose isomerase-like TIM barrel" evidence="1">
    <location>
        <begin position="37"/>
        <end position="273"/>
    </location>
</feature>
<dbReference type="InterPro" id="IPR050312">
    <property type="entry name" value="IolE/XylAMocC-like"/>
</dbReference>
<reference evidence="2 3" key="1">
    <citation type="submission" date="2018-11" db="EMBL/GenBank/DDBJ databases">
        <title>Genomic analyses of the natural microbiome of Caenorhabditis elegans.</title>
        <authorList>
            <person name="Samuel B."/>
        </authorList>
    </citation>
    <scope>NUCLEOTIDE SEQUENCE [LARGE SCALE GENOMIC DNA]</scope>
    <source>
        <strain evidence="2 3">BIGb0473</strain>
    </source>
</reference>
<proteinExistence type="predicted"/>
<keyword evidence="2" id="KW-0413">Isomerase</keyword>
<dbReference type="PANTHER" id="PTHR12110">
    <property type="entry name" value="HYDROXYPYRUVATE ISOMERASE"/>
    <property type="match status" value="1"/>
</dbReference>
<protein>
    <submittedName>
        <fullName evidence="2">Sugar phosphate isomerase/epimerase</fullName>
    </submittedName>
</protein>
<dbReference type="SUPFAM" id="SSF51658">
    <property type="entry name" value="Xylose isomerase-like"/>
    <property type="match status" value="1"/>
</dbReference>
<dbReference type="AlphaFoldDB" id="A0A9X8EHT0"/>
<name>A0A9X8EHT0_PSEPU</name>
<dbReference type="InterPro" id="IPR036237">
    <property type="entry name" value="Xyl_isomerase-like_sf"/>
</dbReference>
<comment type="caution">
    <text evidence="2">The sequence shown here is derived from an EMBL/GenBank/DDBJ whole genome shotgun (WGS) entry which is preliminary data.</text>
</comment>
<dbReference type="EMBL" id="RJUR01000014">
    <property type="protein sequence ID" value="ROQ48684.1"/>
    <property type="molecule type" value="Genomic_DNA"/>
</dbReference>
<dbReference type="Gene3D" id="3.20.20.150">
    <property type="entry name" value="Divalent-metal-dependent TIM barrel enzymes"/>
    <property type="match status" value="1"/>
</dbReference>
<organism evidence="2 3">
    <name type="scientific">Pseudomonas putida</name>
    <name type="common">Arthrobacter siderocapsulatus</name>
    <dbReference type="NCBI Taxonomy" id="303"/>
    <lineage>
        <taxon>Bacteria</taxon>
        <taxon>Pseudomonadati</taxon>
        <taxon>Pseudomonadota</taxon>
        <taxon>Gammaproteobacteria</taxon>
        <taxon>Pseudomonadales</taxon>
        <taxon>Pseudomonadaceae</taxon>
        <taxon>Pseudomonas</taxon>
    </lineage>
</organism>
<evidence type="ECO:0000313" key="2">
    <source>
        <dbReference type="EMBL" id="ROQ48684.1"/>
    </source>
</evidence>
<dbReference type="GO" id="GO:0016853">
    <property type="term" value="F:isomerase activity"/>
    <property type="evidence" value="ECO:0007669"/>
    <property type="project" value="UniProtKB-KW"/>
</dbReference>
<dbReference type="RefSeq" id="WP_123753041.1">
    <property type="nucleotide sequence ID" value="NZ_RJUR01000014.1"/>
</dbReference>
<accession>A0A9X8EHT0</accession>
<dbReference type="InterPro" id="IPR013022">
    <property type="entry name" value="Xyl_isomerase-like_TIM-brl"/>
</dbReference>
<gene>
    <name evidence="2" type="ORF">EDF85_2985</name>
</gene>
<dbReference type="Proteomes" id="UP000269115">
    <property type="component" value="Unassembled WGS sequence"/>
</dbReference>
<sequence>MKNKKTQLIASYWTLAGNTFPGAPSEVATFSLQDRVSAASKAGWSGLGFTYADLLHLEQTIGIREVANLLKEHGLEYAEVEFLTDWHLQGSKKQASDYKRKQLLEFAAAIGAQRLKCGAGVLEQGDLDVAGMRASLLALCEVAAEFSIDVAIEFMPFSKVSTIDKAMAVTQGLHDNAGMVIDSWHVAYGGMEMSEIAKIPAPLIKGVELSDAMFVMSDNLIEQSNHQRLLIGDGEIDICGFIHNVRQTGFDGPWGVEIISGIHRGLAVDQMAELAYQSAMQFFEPPYA</sequence>
<evidence type="ECO:0000313" key="3">
    <source>
        <dbReference type="Proteomes" id="UP000269115"/>
    </source>
</evidence>
<dbReference type="PANTHER" id="PTHR12110:SF48">
    <property type="entry name" value="BLL3656 PROTEIN"/>
    <property type="match status" value="1"/>
</dbReference>
<evidence type="ECO:0000259" key="1">
    <source>
        <dbReference type="Pfam" id="PF01261"/>
    </source>
</evidence>